<reference evidence="2 3" key="1">
    <citation type="journal article" date="2013" name="PLoS Genet.">
        <title>The genome and development-dependent transcriptomes of Pyronema confluens: a window into fungal evolution.</title>
        <authorList>
            <person name="Traeger S."/>
            <person name="Altegoer F."/>
            <person name="Freitag M."/>
            <person name="Gabaldon T."/>
            <person name="Kempken F."/>
            <person name="Kumar A."/>
            <person name="Marcet-Houben M."/>
            <person name="Poggeler S."/>
            <person name="Stajich J.E."/>
            <person name="Nowrousian M."/>
        </authorList>
    </citation>
    <scope>NUCLEOTIDE SEQUENCE [LARGE SCALE GENOMIC DNA]</scope>
    <source>
        <strain evidence="3">CBS 100304</strain>
        <tissue evidence="2">Vegetative mycelium</tissue>
    </source>
</reference>
<feature type="compositionally biased region" description="Low complexity" evidence="1">
    <location>
        <begin position="255"/>
        <end position="268"/>
    </location>
</feature>
<feature type="compositionally biased region" description="Basic and acidic residues" evidence="1">
    <location>
        <begin position="117"/>
        <end position="138"/>
    </location>
</feature>
<name>U4L5S2_PYROM</name>
<accession>U4L5S2</accession>
<evidence type="ECO:0000256" key="1">
    <source>
        <dbReference type="SAM" id="MobiDB-lite"/>
    </source>
</evidence>
<feature type="compositionally biased region" description="Low complexity" evidence="1">
    <location>
        <begin position="214"/>
        <end position="242"/>
    </location>
</feature>
<dbReference type="EMBL" id="HF935720">
    <property type="protein sequence ID" value="CCX12546.1"/>
    <property type="molecule type" value="Genomic_DNA"/>
</dbReference>
<feature type="region of interest" description="Disordered" evidence="1">
    <location>
        <begin position="82"/>
        <end position="268"/>
    </location>
</feature>
<evidence type="ECO:0000313" key="2">
    <source>
        <dbReference type="EMBL" id="CCX12546.1"/>
    </source>
</evidence>
<feature type="compositionally biased region" description="Gly residues" evidence="1">
    <location>
        <begin position="243"/>
        <end position="254"/>
    </location>
</feature>
<proteinExistence type="predicted"/>
<sequence length="268" mass="30200">MQRPFENIYIDRDAQDNVETAWADFRRRVARDPNDRDKAWADFQHRVARDLPVIEVDDRYVERWGDLGGQTDFGRFRLVGFGRPRQPLSEQPLPPPGIHDDPFQQRGTFDDQGEANFGERERDYRPRGPDYGEQRGGYDEWQGNYGRPEGNYGQLDGNHDQQGRNYGEQDGNYGLGPQPREPFGFGRPAGAPSQLPPSRDRPADGYHGGGPQGGYPYDVPGGYPYDVPGGYPYDGPDGYPYDGPGGYPYDGPGGYPYDEPGGYDDGWY</sequence>
<evidence type="ECO:0000313" key="3">
    <source>
        <dbReference type="Proteomes" id="UP000018144"/>
    </source>
</evidence>
<gene>
    <name evidence="2" type="ORF">PCON_12140</name>
</gene>
<keyword evidence="3" id="KW-1185">Reference proteome</keyword>
<dbReference type="AlphaFoldDB" id="U4L5S2"/>
<dbReference type="Proteomes" id="UP000018144">
    <property type="component" value="Unassembled WGS sequence"/>
</dbReference>
<protein>
    <submittedName>
        <fullName evidence="2">Uncharacterized protein</fullName>
    </submittedName>
</protein>
<organism evidence="2 3">
    <name type="scientific">Pyronema omphalodes (strain CBS 100304)</name>
    <name type="common">Pyronema confluens</name>
    <dbReference type="NCBI Taxonomy" id="1076935"/>
    <lineage>
        <taxon>Eukaryota</taxon>
        <taxon>Fungi</taxon>
        <taxon>Dikarya</taxon>
        <taxon>Ascomycota</taxon>
        <taxon>Pezizomycotina</taxon>
        <taxon>Pezizomycetes</taxon>
        <taxon>Pezizales</taxon>
        <taxon>Pyronemataceae</taxon>
        <taxon>Pyronema</taxon>
    </lineage>
</organism>